<dbReference type="Gene3D" id="1.10.260.40">
    <property type="entry name" value="lambda repressor-like DNA-binding domains"/>
    <property type="match status" value="1"/>
</dbReference>
<dbReference type="Pfam" id="PF01381">
    <property type="entry name" value="HTH_3"/>
    <property type="match status" value="1"/>
</dbReference>
<dbReference type="RefSeq" id="WP_190122262.1">
    <property type="nucleotide sequence ID" value="NZ_BMWG01000003.1"/>
</dbReference>
<dbReference type="PROSITE" id="PS50943">
    <property type="entry name" value="HTH_CROC1"/>
    <property type="match status" value="1"/>
</dbReference>
<dbReference type="InterPro" id="IPR010982">
    <property type="entry name" value="Lambda_DNA-bd_dom_sf"/>
</dbReference>
<name>A0A918PUR8_9ACTN</name>
<protein>
    <recommendedName>
        <fullName evidence="1">HTH cro/C1-type domain-containing protein</fullName>
    </recommendedName>
</protein>
<dbReference type="AlphaFoldDB" id="A0A918PUR8"/>
<dbReference type="InterPro" id="IPR001387">
    <property type="entry name" value="Cro/C1-type_HTH"/>
</dbReference>
<dbReference type="CDD" id="cd00093">
    <property type="entry name" value="HTH_XRE"/>
    <property type="match status" value="1"/>
</dbReference>
<evidence type="ECO:0000313" key="2">
    <source>
        <dbReference type="EMBL" id="GGZ23915.1"/>
    </source>
</evidence>
<evidence type="ECO:0000313" key="3">
    <source>
        <dbReference type="Proteomes" id="UP000630936"/>
    </source>
</evidence>
<dbReference type="Proteomes" id="UP000630936">
    <property type="component" value="Unassembled WGS sequence"/>
</dbReference>
<sequence length="89" mass="9225">MTMTNALAFRSDVLIKKARAAGDTTLYAIAVRTGVRESTISRILAGLTIPTLATLASIATAYGTTLDELVERGSCLLAAVPTQRGEAAA</sequence>
<keyword evidence="3" id="KW-1185">Reference proteome</keyword>
<comment type="caution">
    <text evidence="2">The sequence shown here is derived from an EMBL/GenBank/DDBJ whole genome shotgun (WGS) entry which is preliminary data.</text>
</comment>
<accession>A0A918PUR8</accession>
<dbReference type="EMBL" id="BMWG01000003">
    <property type="protein sequence ID" value="GGZ23915.1"/>
    <property type="molecule type" value="Genomic_DNA"/>
</dbReference>
<reference evidence="2" key="1">
    <citation type="journal article" date="2014" name="Int. J. Syst. Evol. Microbiol.">
        <title>Complete genome sequence of Corynebacterium casei LMG S-19264T (=DSM 44701T), isolated from a smear-ripened cheese.</title>
        <authorList>
            <consortium name="US DOE Joint Genome Institute (JGI-PGF)"/>
            <person name="Walter F."/>
            <person name="Albersmeier A."/>
            <person name="Kalinowski J."/>
            <person name="Ruckert C."/>
        </authorList>
    </citation>
    <scope>NUCLEOTIDE SEQUENCE</scope>
    <source>
        <strain evidence="2">JCM 4988</strain>
    </source>
</reference>
<dbReference type="GO" id="GO:0003677">
    <property type="term" value="F:DNA binding"/>
    <property type="evidence" value="ECO:0007669"/>
    <property type="project" value="InterPro"/>
</dbReference>
<dbReference type="SUPFAM" id="SSF47413">
    <property type="entry name" value="lambda repressor-like DNA-binding domains"/>
    <property type="match status" value="1"/>
</dbReference>
<organism evidence="2 3">
    <name type="scientific">Streptomyces inusitatus</name>
    <dbReference type="NCBI Taxonomy" id="68221"/>
    <lineage>
        <taxon>Bacteria</taxon>
        <taxon>Bacillati</taxon>
        <taxon>Actinomycetota</taxon>
        <taxon>Actinomycetes</taxon>
        <taxon>Kitasatosporales</taxon>
        <taxon>Streptomycetaceae</taxon>
        <taxon>Streptomyces</taxon>
    </lineage>
</organism>
<evidence type="ECO:0000259" key="1">
    <source>
        <dbReference type="PROSITE" id="PS50943"/>
    </source>
</evidence>
<proteinExistence type="predicted"/>
<feature type="domain" description="HTH cro/C1-type" evidence="1">
    <location>
        <begin position="15"/>
        <end position="69"/>
    </location>
</feature>
<dbReference type="SMART" id="SM00530">
    <property type="entry name" value="HTH_XRE"/>
    <property type="match status" value="1"/>
</dbReference>
<gene>
    <name evidence="2" type="ORF">GCM10010387_16470</name>
</gene>
<reference evidence="2" key="2">
    <citation type="submission" date="2020-09" db="EMBL/GenBank/DDBJ databases">
        <authorList>
            <person name="Sun Q."/>
            <person name="Ohkuma M."/>
        </authorList>
    </citation>
    <scope>NUCLEOTIDE SEQUENCE</scope>
    <source>
        <strain evidence="2">JCM 4988</strain>
    </source>
</reference>